<dbReference type="Proteomes" id="UP000619743">
    <property type="component" value="Unassembled WGS sequence"/>
</dbReference>
<organism evidence="1 2">
    <name type="scientific">Neiella marina</name>
    <dbReference type="NCBI Taxonomy" id="508461"/>
    <lineage>
        <taxon>Bacteria</taxon>
        <taxon>Pseudomonadati</taxon>
        <taxon>Pseudomonadota</taxon>
        <taxon>Gammaproteobacteria</taxon>
        <taxon>Alteromonadales</taxon>
        <taxon>Echinimonadaceae</taxon>
        <taxon>Neiella</taxon>
    </lineage>
</organism>
<sequence length="60" mass="6652">MSAIDGSSKGCIGRSINIIKTAYWKLRFNNKQHNYDCQIRIEGFVGEGNSVAINTTTDQS</sequence>
<gene>
    <name evidence="1" type="ORF">GCM10011369_25000</name>
</gene>
<name>A0A8J2U6C1_9GAMM</name>
<reference evidence="2" key="1">
    <citation type="journal article" date="2019" name="Int. J. Syst. Evol. Microbiol.">
        <title>The Global Catalogue of Microorganisms (GCM) 10K type strain sequencing project: providing services to taxonomists for standard genome sequencing and annotation.</title>
        <authorList>
            <consortium name="The Broad Institute Genomics Platform"/>
            <consortium name="The Broad Institute Genome Sequencing Center for Infectious Disease"/>
            <person name="Wu L."/>
            <person name="Ma J."/>
        </authorList>
    </citation>
    <scope>NUCLEOTIDE SEQUENCE [LARGE SCALE GENOMIC DNA]</scope>
    <source>
        <strain evidence="2">CGMCC 1.10130</strain>
    </source>
</reference>
<comment type="caution">
    <text evidence="1">The sequence shown here is derived from an EMBL/GenBank/DDBJ whole genome shotgun (WGS) entry which is preliminary data.</text>
</comment>
<protein>
    <submittedName>
        <fullName evidence="1">Uncharacterized protein</fullName>
    </submittedName>
</protein>
<evidence type="ECO:0000313" key="2">
    <source>
        <dbReference type="Proteomes" id="UP000619743"/>
    </source>
</evidence>
<evidence type="ECO:0000313" key="1">
    <source>
        <dbReference type="EMBL" id="GGA82015.1"/>
    </source>
</evidence>
<dbReference type="EMBL" id="BMDX01000013">
    <property type="protein sequence ID" value="GGA82015.1"/>
    <property type="molecule type" value="Genomic_DNA"/>
</dbReference>
<keyword evidence="2" id="KW-1185">Reference proteome</keyword>
<proteinExistence type="predicted"/>
<dbReference type="AlphaFoldDB" id="A0A8J2U6C1"/>
<accession>A0A8J2U6C1</accession>